<name>A0A2S7FDP3_CLOBU</name>
<gene>
    <name evidence="1" type="ORF">AWN73_09915</name>
</gene>
<sequence length="111" mass="12554">MNIVKKVKNIKIGDEDYIMTFDMRSIAVFKELTGKSFLQSSAKLGLLDDEVVLGFIGATLRKVNEENKPLGKQVYDMDIMYLLLNLSEIVIDLVTSSLPQSKNNDKNIKKK</sequence>
<protein>
    <submittedName>
        <fullName evidence="1">Uncharacterized protein</fullName>
    </submittedName>
</protein>
<accession>A0A2S7FDP3</accession>
<dbReference type="AlphaFoldDB" id="A0A2S7FDP3"/>
<reference evidence="1 2" key="1">
    <citation type="submission" date="2016-01" db="EMBL/GenBank/DDBJ databases">
        <title>Characterization of the Clostridium difficile lineages that are prevalent in Hong Kong and China.</title>
        <authorList>
            <person name="Kwok J.S.-L."/>
            <person name="Lam W.-Y."/>
            <person name="Ip M."/>
            <person name="Chan T.-F."/>
            <person name="Hawkey P.M."/>
            <person name="Tsui S.K.-W."/>
        </authorList>
    </citation>
    <scope>NUCLEOTIDE SEQUENCE [LARGE SCALE GENOMIC DNA]</scope>
    <source>
        <strain evidence="1 2">300064</strain>
    </source>
</reference>
<evidence type="ECO:0000313" key="1">
    <source>
        <dbReference type="EMBL" id="PPV16576.1"/>
    </source>
</evidence>
<dbReference type="EMBL" id="LRDH01000077">
    <property type="protein sequence ID" value="PPV16576.1"/>
    <property type="molecule type" value="Genomic_DNA"/>
</dbReference>
<comment type="caution">
    <text evidence="1">The sequence shown here is derived from an EMBL/GenBank/DDBJ whole genome shotgun (WGS) entry which is preliminary data.</text>
</comment>
<dbReference type="Proteomes" id="UP000238081">
    <property type="component" value="Unassembled WGS sequence"/>
</dbReference>
<evidence type="ECO:0000313" key="2">
    <source>
        <dbReference type="Proteomes" id="UP000238081"/>
    </source>
</evidence>
<proteinExistence type="predicted"/>
<dbReference type="RefSeq" id="WP_043662942.1">
    <property type="nucleotide sequence ID" value="NZ_JSEG01000005.1"/>
</dbReference>
<organism evidence="1 2">
    <name type="scientific">Clostridium butyricum</name>
    <dbReference type="NCBI Taxonomy" id="1492"/>
    <lineage>
        <taxon>Bacteria</taxon>
        <taxon>Bacillati</taxon>
        <taxon>Bacillota</taxon>
        <taxon>Clostridia</taxon>
        <taxon>Eubacteriales</taxon>
        <taxon>Clostridiaceae</taxon>
        <taxon>Clostridium</taxon>
    </lineage>
</organism>